<reference evidence="3" key="1">
    <citation type="journal article" date="2019" name="Int. J. Syst. Evol. Microbiol.">
        <title>The Global Catalogue of Microorganisms (GCM) 10K type strain sequencing project: providing services to taxonomists for standard genome sequencing and annotation.</title>
        <authorList>
            <consortium name="The Broad Institute Genomics Platform"/>
            <consortium name="The Broad Institute Genome Sequencing Center for Infectious Disease"/>
            <person name="Wu L."/>
            <person name="Ma J."/>
        </authorList>
    </citation>
    <scope>NUCLEOTIDE SEQUENCE [LARGE SCALE GENOMIC DNA]</scope>
    <source>
        <strain evidence="3">CGMCC 1.13574</strain>
    </source>
</reference>
<feature type="transmembrane region" description="Helical" evidence="1">
    <location>
        <begin position="193"/>
        <end position="213"/>
    </location>
</feature>
<evidence type="ECO:0000256" key="1">
    <source>
        <dbReference type="SAM" id="Phobius"/>
    </source>
</evidence>
<dbReference type="EMBL" id="JBHUIO010000011">
    <property type="protein sequence ID" value="MFD2171522.1"/>
    <property type="molecule type" value="Genomic_DNA"/>
</dbReference>
<evidence type="ECO:0000313" key="3">
    <source>
        <dbReference type="Proteomes" id="UP001597343"/>
    </source>
</evidence>
<feature type="transmembrane region" description="Helical" evidence="1">
    <location>
        <begin position="69"/>
        <end position="87"/>
    </location>
</feature>
<name>A0ABW4ZZW9_9BACL</name>
<organism evidence="2 3">
    <name type="scientific">Tumebacillus lipolyticus</name>
    <dbReference type="NCBI Taxonomy" id="1280370"/>
    <lineage>
        <taxon>Bacteria</taxon>
        <taxon>Bacillati</taxon>
        <taxon>Bacillota</taxon>
        <taxon>Bacilli</taxon>
        <taxon>Bacillales</taxon>
        <taxon>Alicyclobacillaceae</taxon>
        <taxon>Tumebacillus</taxon>
    </lineage>
</organism>
<evidence type="ECO:0008006" key="4">
    <source>
        <dbReference type="Google" id="ProtNLM"/>
    </source>
</evidence>
<feature type="transmembrane region" description="Helical" evidence="1">
    <location>
        <begin position="40"/>
        <end position="62"/>
    </location>
</feature>
<protein>
    <recommendedName>
        <fullName evidence="4">Beta-carotene 15,15'-monooxygenase</fullName>
    </recommendedName>
</protein>
<comment type="caution">
    <text evidence="2">The sequence shown here is derived from an EMBL/GenBank/DDBJ whole genome shotgun (WGS) entry which is preliminary data.</text>
</comment>
<feature type="transmembrane region" description="Helical" evidence="1">
    <location>
        <begin position="99"/>
        <end position="116"/>
    </location>
</feature>
<keyword evidence="3" id="KW-1185">Reference proteome</keyword>
<accession>A0ABW4ZZW9</accession>
<keyword evidence="1" id="KW-0812">Transmembrane</keyword>
<sequence length="344" mass="39292">MSFTQFRIKPMQWFFLLAILIAGADYAALQVVAKFPGEESAVALGVALDLTFTIPLLYYFLIVRKHKKSWLTVLPIFFLGTLVGKYILPASQREFFDLLIYLAPAIEAGLLIFLLLKIRKLIDRFRVYRQTEFHGLDALRKALGDVFGKSRLVEMLAMELGMIYYAFHFGKPQQVQRDRVEAFTYHKDTSIKALVIVFVGITLLETVLFHLVIELWSVVAAWVATASSLYAILFLIGYYKSVKHSPILVSEEVLYLRIGFTSHAVIDKQNIASVQRIPFSYEEKRDKQAFYAVLFFEEPQLEIKLHQPAIVHGPFGMRTVVSRVLLKVDDSARFLRALEEGKGA</sequence>
<proteinExistence type="predicted"/>
<dbReference type="RefSeq" id="WP_386048415.1">
    <property type="nucleotide sequence ID" value="NZ_JBHUIO010000011.1"/>
</dbReference>
<evidence type="ECO:0000313" key="2">
    <source>
        <dbReference type="EMBL" id="MFD2171522.1"/>
    </source>
</evidence>
<keyword evidence="1" id="KW-0472">Membrane</keyword>
<keyword evidence="1" id="KW-1133">Transmembrane helix</keyword>
<gene>
    <name evidence="2" type="ORF">ACFSOY_16295</name>
</gene>
<feature type="transmembrane region" description="Helical" evidence="1">
    <location>
        <begin position="219"/>
        <end position="239"/>
    </location>
</feature>
<dbReference type="Proteomes" id="UP001597343">
    <property type="component" value="Unassembled WGS sequence"/>
</dbReference>